<dbReference type="PROSITE" id="PS00932">
    <property type="entry name" value="MOLYBDOPTERIN_PROK_3"/>
    <property type="match status" value="1"/>
</dbReference>
<dbReference type="InterPro" id="IPR006656">
    <property type="entry name" value="Mopterin_OxRdtase"/>
</dbReference>
<dbReference type="SUPFAM" id="SSF50692">
    <property type="entry name" value="ADC-like"/>
    <property type="match status" value="1"/>
</dbReference>
<dbReference type="PANTHER" id="PTHR43742">
    <property type="entry name" value="TRIMETHYLAMINE-N-OXIDE REDUCTASE"/>
    <property type="match status" value="1"/>
</dbReference>
<evidence type="ECO:0000256" key="1">
    <source>
        <dbReference type="ARBA" id="ARBA00001942"/>
    </source>
</evidence>
<protein>
    <submittedName>
        <fullName evidence="8">Molybdopterin-dependent oxidoreductase</fullName>
    </submittedName>
</protein>
<dbReference type="GO" id="GO:0009061">
    <property type="term" value="P:anaerobic respiration"/>
    <property type="evidence" value="ECO:0007669"/>
    <property type="project" value="TreeGrafter"/>
</dbReference>
<sequence length="779" mass="86344">MKNHNPHSDGFAPEFALGHWGLHRVVRDGAGKPGLRQWEADANPTRIGLDQLSPEVQSLRVRRPSFRESWLKNGPGADSDRRGCDRFVELPWDEAHELVGRELGRVIGEYGNRAIFGGSYGWGSAGRFHHAQSQIHRFLNILGGYVRGRDSYSYGAGSVVLPHIVAPMEQLLDEHTDWTTLAEHNELFVAFGGIPLRNTQMTAGGPSSHRVREAMDRMRSRGVRFVNISPLRQDIEGAAEWIPIRPNTDVALMLALTHVLLTERLYDASFLERFCVGAEQVRSYVLGESDGVPKTPNWASGITGIPVAKMIQLARDMASLSTMVNASWSLQRQSHGEQSYWALVTLAAHLGQIGQPGGGFGIGYGTLNSVGSNELRISGPRLSQGRNPVGEFIPVARIADMLLNPGGSYQYDGGTYRYPDIRLVYWAGGNPFHHHQDLNRFMSAWQRPETIIIHEQFWNSSAKAADVVLPASMTFERNDVGYASREGHLVAMRKLQQPIGDARSDFDIFNGIARAMGKGETFSEGRTAEQWLEHIYAEFRARVGQQISLPDFESFWEAGRIEIPQSVGPTVMLEAFRADPEKHPLTTPSGRIELFSETIASFGYEDCPGQATWMEPVEWLGSDATSRFPLHLLSQEPRRRLHSQLDHSAYSREGKVHGREPVLISRADARARGISEGDVVRVFNDRGACLAAAKVTEDLVQGVAIIATGAWFDPVQWSPENRLEKHGNPNALTIDVGASKLSQATVAQSCLVEIEPFQGNLPEVTAFRLPEFVGESPNR</sequence>
<dbReference type="Gene3D" id="3.40.50.740">
    <property type="match status" value="1"/>
</dbReference>
<dbReference type="GO" id="GO:0030288">
    <property type="term" value="C:outer membrane-bounded periplasmic space"/>
    <property type="evidence" value="ECO:0007669"/>
    <property type="project" value="TreeGrafter"/>
</dbReference>
<comment type="similarity">
    <text evidence="2">Belongs to the prokaryotic molybdopterin-containing oxidoreductase family.</text>
</comment>
<dbReference type="Gene3D" id="3.90.55.10">
    <property type="entry name" value="Dimethylsulfoxide Reductase, domain 3"/>
    <property type="match status" value="1"/>
</dbReference>
<dbReference type="GO" id="GO:0009055">
    <property type="term" value="F:electron transfer activity"/>
    <property type="evidence" value="ECO:0007669"/>
    <property type="project" value="TreeGrafter"/>
</dbReference>
<comment type="cofactor">
    <cofactor evidence="1">
        <name>Mo-bis(molybdopterin guanine dinucleotide)</name>
        <dbReference type="ChEBI" id="CHEBI:60539"/>
    </cofactor>
</comment>
<dbReference type="KEGG" id="emx:FKV68_08590"/>
<reference evidence="8 9" key="1">
    <citation type="submission" date="2019-06" db="EMBL/GenBank/DDBJ databases">
        <title>Complete genome sequence of Ensifer mexicanus ITTG R7 isolated from nodules of Acacia angustissima (Mill.) Kuntze.</title>
        <authorList>
            <person name="Rincon-Rosales R."/>
            <person name="Rogel M.A."/>
            <person name="Guerrero G."/>
            <person name="Rincon-Molina C.I."/>
            <person name="Lopez-Lopez A."/>
            <person name="Martinez-Romero E."/>
        </authorList>
    </citation>
    <scope>NUCLEOTIDE SEQUENCE [LARGE SCALE GENOMIC DNA]</scope>
    <source>
        <strain evidence="8 9">ITTG R7</strain>
    </source>
</reference>
<dbReference type="GO" id="GO:0043546">
    <property type="term" value="F:molybdopterin cofactor binding"/>
    <property type="evidence" value="ECO:0007669"/>
    <property type="project" value="InterPro"/>
</dbReference>
<feature type="domain" description="Molybdopterin dinucleotide-binding" evidence="7">
    <location>
        <begin position="630"/>
        <end position="750"/>
    </location>
</feature>
<evidence type="ECO:0000256" key="2">
    <source>
        <dbReference type="ARBA" id="ARBA00010312"/>
    </source>
</evidence>
<keyword evidence="4" id="KW-0479">Metal-binding</keyword>
<accession>A0A859QPX5</accession>
<dbReference type="InterPro" id="IPR006657">
    <property type="entry name" value="MoPterin_dinucl-bd_dom"/>
</dbReference>
<evidence type="ECO:0000256" key="3">
    <source>
        <dbReference type="ARBA" id="ARBA00022505"/>
    </source>
</evidence>
<dbReference type="GO" id="GO:0016491">
    <property type="term" value="F:oxidoreductase activity"/>
    <property type="evidence" value="ECO:0007669"/>
    <property type="project" value="UniProtKB-KW"/>
</dbReference>
<evidence type="ECO:0000259" key="7">
    <source>
        <dbReference type="Pfam" id="PF01568"/>
    </source>
</evidence>
<evidence type="ECO:0000259" key="6">
    <source>
        <dbReference type="Pfam" id="PF00384"/>
    </source>
</evidence>
<feature type="domain" description="Molybdopterin oxidoreductase" evidence="6">
    <location>
        <begin position="60"/>
        <end position="513"/>
    </location>
</feature>
<dbReference type="Gene3D" id="2.40.40.20">
    <property type="match status" value="1"/>
</dbReference>
<dbReference type="Gene3D" id="3.40.228.10">
    <property type="entry name" value="Dimethylsulfoxide Reductase, domain 2"/>
    <property type="match status" value="1"/>
</dbReference>
<evidence type="ECO:0000256" key="4">
    <source>
        <dbReference type="ARBA" id="ARBA00022723"/>
    </source>
</evidence>
<dbReference type="InterPro" id="IPR006655">
    <property type="entry name" value="Mopterin_OxRdtase_prok_CS"/>
</dbReference>
<evidence type="ECO:0000313" key="8">
    <source>
        <dbReference type="EMBL" id="QLL61499.1"/>
    </source>
</evidence>
<dbReference type="SUPFAM" id="SSF53706">
    <property type="entry name" value="Formate dehydrogenase/DMSO reductase, domains 1-3"/>
    <property type="match status" value="1"/>
</dbReference>
<dbReference type="Proteomes" id="UP000510721">
    <property type="component" value="Chromosome"/>
</dbReference>
<keyword evidence="9" id="KW-1185">Reference proteome</keyword>
<proteinExistence type="inferred from homology"/>
<dbReference type="Pfam" id="PF01568">
    <property type="entry name" value="Molydop_binding"/>
    <property type="match status" value="1"/>
</dbReference>
<evidence type="ECO:0000256" key="5">
    <source>
        <dbReference type="ARBA" id="ARBA00023002"/>
    </source>
</evidence>
<evidence type="ECO:0000313" key="9">
    <source>
        <dbReference type="Proteomes" id="UP000510721"/>
    </source>
</evidence>
<dbReference type="InterPro" id="IPR009010">
    <property type="entry name" value="Asp_de-COase-like_dom_sf"/>
</dbReference>
<dbReference type="EMBL" id="CP041238">
    <property type="protein sequence ID" value="QLL61499.1"/>
    <property type="molecule type" value="Genomic_DNA"/>
</dbReference>
<gene>
    <name evidence="8" type="ORF">FKV68_08590</name>
</gene>
<dbReference type="AlphaFoldDB" id="A0A859QPX5"/>
<dbReference type="PANTHER" id="PTHR43742:SF10">
    <property type="entry name" value="TRIMETHYLAMINE-N-OXIDE REDUCTASE 2"/>
    <property type="match status" value="1"/>
</dbReference>
<dbReference type="CDD" id="cd02793">
    <property type="entry name" value="MopB_CT_DMSOR-BSOR-TMAOR"/>
    <property type="match status" value="1"/>
</dbReference>
<dbReference type="GO" id="GO:0030151">
    <property type="term" value="F:molybdenum ion binding"/>
    <property type="evidence" value="ECO:0007669"/>
    <property type="project" value="TreeGrafter"/>
</dbReference>
<keyword evidence="5" id="KW-0560">Oxidoreductase</keyword>
<dbReference type="InterPro" id="IPR050612">
    <property type="entry name" value="Prok_Mopterin_Oxidored"/>
</dbReference>
<name>A0A859QPX5_9HYPH</name>
<dbReference type="InterPro" id="IPR041954">
    <property type="entry name" value="CT_DMSOR/BSOR/TMAOR"/>
</dbReference>
<dbReference type="Pfam" id="PF00384">
    <property type="entry name" value="Molybdopterin"/>
    <property type="match status" value="1"/>
</dbReference>
<organism evidence="8 9">
    <name type="scientific">Sinorhizobium mexicanum</name>
    <dbReference type="NCBI Taxonomy" id="375549"/>
    <lineage>
        <taxon>Bacteria</taxon>
        <taxon>Pseudomonadati</taxon>
        <taxon>Pseudomonadota</taxon>
        <taxon>Alphaproteobacteria</taxon>
        <taxon>Hyphomicrobiales</taxon>
        <taxon>Rhizobiaceae</taxon>
        <taxon>Sinorhizobium/Ensifer group</taxon>
        <taxon>Sinorhizobium</taxon>
    </lineage>
</organism>
<keyword evidence="3" id="KW-0500">Molybdenum</keyword>